<evidence type="ECO:0000256" key="1">
    <source>
        <dbReference type="ARBA" id="ARBA00022729"/>
    </source>
</evidence>
<evidence type="ECO:0000313" key="5">
    <source>
        <dbReference type="Proteomes" id="UP000823618"/>
    </source>
</evidence>
<dbReference type="SUPFAM" id="SSF53850">
    <property type="entry name" value="Periplasmic binding protein-like II"/>
    <property type="match status" value="1"/>
</dbReference>
<dbReference type="SMART" id="SM00062">
    <property type="entry name" value="PBPb"/>
    <property type="match status" value="1"/>
</dbReference>
<dbReference type="SMART" id="SM00079">
    <property type="entry name" value="PBPe"/>
    <property type="match status" value="1"/>
</dbReference>
<keyword evidence="1" id="KW-0732">Signal</keyword>
<reference evidence="4" key="2">
    <citation type="journal article" date="2021" name="PeerJ">
        <title>Extensive microbial diversity within the chicken gut microbiome revealed by metagenomics and culture.</title>
        <authorList>
            <person name="Gilroy R."/>
            <person name="Ravi A."/>
            <person name="Getino M."/>
            <person name="Pursley I."/>
            <person name="Horton D.L."/>
            <person name="Alikhan N.F."/>
            <person name="Baker D."/>
            <person name="Gharbi K."/>
            <person name="Hall N."/>
            <person name="Watson M."/>
            <person name="Adriaenssens E.M."/>
            <person name="Foster-Nyarko E."/>
            <person name="Jarju S."/>
            <person name="Secka A."/>
            <person name="Antonio M."/>
            <person name="Oren A."/>
            <person name="Chaudhuri R.R."/>
            <person name="La Ragione R."/>
            <person name="Hildebrand F."/>
            <person name="Pallen M.J."/>
        </authorList>
    </citation>
    <scope>NUCLEOTIDE SEQUENCE</scope>
    <source>
        <strain evidence="4">E3-2379</strain>
    </source>
</reference>
<evidence type="ECO:0000313" key="4">
    <source>
        <dbReference type="EMBL" id="MBO8463066.1"/>
    </source>
</evidence>
<dbReference type="InterPro" id="IPR001638">
    <property type="entry name" value="Solute-binding_3/MltF_N"/>
</dbReference>
<feature type="domain" description="Solute-binding protein family 3/N-terminal" evidence="2">
    <location>
        <begin position="41"/>
        <end position="265"/>
    </location>
</feature>
<comment type="caution">
    <text evidence="4">The sequence shown here is derived from an EMBL/GenBank/DDBJ whole genome shotgun (WGS) entry which is preliminary data.</text>
</comment>
<dbReference type="Gene3D" id="3.40.190.10">
    <property type="entry name" value="Periplasmic binding protein-like II"/>
    <property type="match status" value="2"/>
</dbReference>
<dbReference type="PANTHER" id="PTHR35936:SF17">
    <property type="entry name" value="ARGININE-BINDING EXTRACELLULAR PROTEIN ARTP"/>
    <property type="match status" value="1"/>
</dbReference>
<name>A0A9D9N776_9FIRM</name>
<dbReference type="AlphaFoldDB" id="A0A9D9N776"/>
<protein>
    <submittedName>
        <fullName evidence="4">Basic amino acid ABC transporter substrate-binding protein</fullName>
    </submittedName>
</protein>
<dbReference type="InterPro" id="IPR001320">
    <property type="entry name" value="Iontro_rcpt_C"/>
</dbReference>
<proteinExistence type="predicted"/>
<evidence type="ECO:0000259" key="3">
    <source>
        <dbReference type="SMART" id="SM00079"/>
    </source>
</evidence>
<dbReference type="Pfam" id="PF00497">
    <property type="entry name" value="SBP_bac_3"/>
    <property type="match status" value="1"/>
</dbReference>
<feature type="domain" description="Ionotropic glutamate receptor C-terminal" evidence="3">
    <location>
        <begin position="41"/>
        <end position="263"/>
    </location>
</feature>
<gene>
    <name evidence="4" type="ORF">IAC13_03960</name>
</gene>
<dbReference type="PROSITE" id="PS51257">
    <property type="entry name" value="PROKAR_LIPOPROTEIN"/>
    <property type="match status" value="1"/>
</dbReference>
<dbReference type="GO" id="GO:0015276">
    <property type="term" value="F:ligand-gated monoatomic ion channel activity"/>
    <property type="evidence" value="ECO:0007669"/>
    <property type="project" value="InterPro"/>
</dbReference>
<dbReference type="GO" id="GO:0016020">
    <property type="term" value="C:membrane"/>
    <property type="evidence" value="ECO:0007669"/>
    <property type="project" value="InterPro"/>
</dbReference>
<dbReference type="CDD" id="cd13624">
    <property type="entry name" value="PBP2_Arg_Lys_His"/>
    <property type="match status" value="1"/>
</dbReference>
<dbReference type="Proteomes" id="UP000823618">
    <property type="component" value="Unassembled WGS sequence"/>
</dbReference>
<accession>A0A9D9N776</accession>
<dbReference type="PANTHER" id="PTHR35936">
    <property type="entry name" value="MEMBRANE-BOUND LYTIC MUREIN TRANSGLYCOSYLASE F"/>
    <property type="match status" value="1"/>
</dbReference>
<reference evidence="4" key="1">
    <citation type="submission" date="2020-10" db="EMBL/GenBank/DDBJ databases">
        <authorList>
            <person name="Gilroy R."/>
        </authorList>
    </citation>
    <scope>NUCLEOTIDE SEQUENCE</scope>
    <source>
        <strain evidence="4">E3-2379</strain>
    </source>
</reference>
<evidence type="ECO:0000259" key="2">
    <source>
        <dbReference type="SMART" id="SM00062"/>
    </source>
</evidence>
<organism evidence="4 5">
    <name type="scientific">Candidatus Scybalomonas excrementavium</name>
    <dbReference type="NCBI Taxonomy" id="2840943"/>
    <lineage>
        <taxon>Bacteria</taxon>
        <taxon>Bacillati</taxon>
        <taxon>Bacillota</taxon>
        <taxon>Clostridia</taxon>
        <taxon>Lachnospirales</taxon>
        <taxon>Lachnospiraceae</taxon>
        <taxon>Lachnospiraceae incertae sedis</taxon>
        <taxon>Candidatus Scybalomonas</taxon>
    </lineage>
</organism>
<sequence>MKKFGKVLTLMMTVAMVLSGCGGTSNSNDKKVDSESGLPTKVVVGTNAEFPPFEYVDDNGQPDGFDIALIQEIGNRAGFEVEIKNMDFDALLMSMSTGGIDMVIAGMTADEERKKQVDFSDGYFQSGQVMIVKKDNNEIKTFDDLSSKKVAVQQGTTGDLSVTEGDEKCVVDGVEVKRMNKGADAVVDLINGGVEAVVIDALPAEQFVNAHPDDIKVVVDEAVVEEYAIAMPKGQETLKEAVNKALAEVKEDGTLDKLAEQYDAK</sequence>
<dbReference type="EMBL" id="JADIML010000111">
    <property type="protein sequence ID" value="MBO8463066.1"/>
    <property type="molecule type" value="Genomic_DNA"/>
</dbReference>